<dbReference type="EMBL" id="JAMZMK010009671">
    <property type="protein sequence ID" value="KAI7734677.1"/>
    <property type="molecule type" value="Genomic_DNA"/>
</dbReference>
<proteinExistence type="predicted"/>
<evidence type="ECO:0000259" key="1">
    <source>
        <dbReference type="Pfam" id="PF00646"/>
    </source>
</evidence>
<name>A0AAD5C402_AMBAR</name>
<dbReference type="AlphaFoldDB" id="A0AAD5C402"/>
<reference evidence="2" key="1">
    <citation type="submission" date="2022-06" db="EMBL/GenBank/DDBJ databases">
        <title>Uncovering the hologenomic basis of an extraordinary plant invasion.</title>
        <authorList>
            <person name="Bieker V.C."/>
            <person name="Martin M.D."/>
            <person name="Gilbert T."/>
            <person name="Hodgins K."/>
            <person name="Battlay P."/>
            <person name="Petersen B."/>
            <person name="Wilson J."/>
        </authorList>
    </citation>
    <scope>NUCLEOTIDE SEQUENCE</scope>
    <source>
        <strain evidence="2">AA19_3_7</strain>
        <tissue evidence="2">Leaf</tissue>
    </source>
</reference>
<dbReference type="Proteomes" id="UP001206925">
    <property type="component" value="Unassembled WGS sequence"/>
</dbReference>
<evidence type="ECO:0000313" key="2">
    <source>
        <dbReference type="EMBL" id="KAI7734677.1"/>
    </source>
</evidence>
<organism evidence="2 3">
    <name type="scientific">Ambrosia artemisiifolia</name>
    <name type="common">Common ragweed</name>
    <dbReference type="NCBI Taxonomy" id="4212"/>
    <lineage>
        <taxon>Eukaryota</taxon>
        <taxon>Viridiplantae</taxon>
        <taxon>Streptophyta</taxon>
        <taxon>Embryophyta</taxon>
        <taxon>Tracheophyta</taxon>
        <taxon>Spermatophyta</taxon>
        <taxon>Magnoliopsida</taxon>
        <taxon>eudicotyledons</taxon>
        <taxon>Gunneridae</taxon>
        <taxon>Pentapetalae</taxon>
        <taxon>asterids</taxon>
        <taxon>campanulids</taxon>
        <taxon>Asterales</taxon>
        <taxon>Asteraceae</taxon>
        <taxon>Asteroideae</taxon>
        <taxon>Heliantheae alliance</taxon>
        <taxon>Heliantheae</taxon>
        <taxon>Ambrosia</taxon>
    </lineage>
</organism>
<protein>
    <recommendedName>
        <fullName evidence="1">F-box domain-containing protein</fullName>
    </recommendedName>
</protein>
<sequence length="521" mass="60020">IHIPKINYITDERVQKSWIPKPSILCKSNHFQFIYSVTVLLETLAAASGIGEMDRISHLPDFIIHHILSFFDTSNGPPAELVRMSVLSKNWFQLTASFPILDFDIRNFASRESFFKYVEYTTSRFCHQNVPAHAFKLITSVREPAELDIVNRCLELVLQKGVGELVIDLSDPLEFQYESATYRLPNTLLSVSMLTCCPGLKRFCVPRHQNLQNVRISYKTLVESIDIESPNLSRLWVADWVQRGAPQMNLASCKKLTHVSYFGHPLPNSNGFTDFLSNFPFIENLVLVTQYNSNNLKLSSNSLRTLVLRSNCDFEEIEFRTPNLVSFSYPLNHTLLWPVVWHSTHLKPCMQIYPDRCIDTPWFKKLRRFLDKENGFKVFNLFIHAIYSQKLLVLENLKAIGLPPYELEHVELQLEPHEESSDHTAFVEAVLWCCRPRSLTLRSSFPTTDFEEQSDLVKFAYMKLLEQEDQGHTKVHIVSPSSSKAQKHFKGLMCEGKAISFIKEEGILSVRTKILRIASED</sequence>
<dbReference type="PANTHER" id="PTHR34145">
    <property type="entry name" value="OS02G0105600 PROTEIN"/>
    <property type="match status" value="1"/>
</dbReference>
<dbReference type="InterPro" id="IPR001810">
    <property type="entry name" value="F-box_dom"/>
</dbReference>
<dbReference type="InterPro" id="IPR053772">
    <property type="entry name" value="At1g61320/At1g61330-like"/>
</dbReference>
<gene>
    <name evidence="2" type="ORF">M8C21_009095</name>
</gene>
<dbReference type="PANTHER" id="PTHR34145:SF28">
    <property type="entry name" value="F-BOX DOMAIN-CONTAINING PROTEIN"/>
    <property type="match status" value="1"/>
</dbReference>
<dbReference type="SUPFAM" id="SSF81383">
    <property type="entry name" value="F-box domain"/>
    <property type="match status" value="1"/>
</dbReference>
<feature type="domain" description="F-box" evidence="1">
    <location>
        <begin position="56"/>
        <end position="100"/>
    </location>
</feature>
<evidence type="ECO:0000313" key="3">
    <source>
        <dbReference type="Proteomes" id="UP001206925"/>
    </source>
</evidence>
<feature type="non-terminal residue" evidence="2">
    <location>
        <position position="1"/>
    </location>
</feature>
<dbReference type="InterPro" id="IPR036047">
    <property type="entry name" value="F-box-like_dom_sf"/>
</dbReference>
<dbReference type="Pfam" id="PF00646">
    <property type="entry name" value="F-box"/>
    <property type="match status" value="1"/>
</dbReference>
<comment type="caution">
    <text evidence="2">The sequence shown here is derived from an EMBL/GenBank/DDBJ whole genome shotgun (WGS) entry which is preliminary data.</text>
</comment>
<accession>A0AAD5C402</accession>
<keyword evidence="3" id="KW-1185">Reference proteome</keyword>